<gene>
    <name evidence="1" type="ORF">TRFO_04203</name>
</gene>
<dbReference type="SMART" id="SM00248">
    <property type="entry name" value="ANK"/>
    <property type="match status" value="5"/>
</dbReference>
<reference evidence="1" key="1">
    <citation type="submission" date="2016-10" db="EMBL/GenBank/DDBJ databases">
        <authorList>
            <person name="Benchimol M."/>
            <person name="Almeida L.G."/>
            <person name="Vasconcelos A.T."/>
            <person name="Perreira-Neves A."/>
            <person name="Rosa I.A."/>
            <person name="Tasca T."/>
            <person name="Bogo M.R."/>
            <person name="de Souza W."/>
        </authorList>
    </citation>
    <scope>NUCLEOTIDE SEQUENCE [LARGE SCALE GENOMIC DNA]</scope>
    <source>
        <strain evidence="1">K</strain>
    </source>
</reference>
<dbReference type="PANTHER" id="PTHR24159:SF5">
    <property type="entry name" value="ANK_REP_REGION DOMAIN-CONTAINING PROTEIN"/>
    <property type="match status" value="1"/>
</dbReference>
<dbReference type="Gene3D" id="1.25.40.20">
    <property type="entry name" value="Ankyrin repeat-containing domain"/>
    <property type="match status" value="2"/>
</dbReference>
<evidence type="ECO:0000313" key="2">
    <source>
        <dbReference type="Proteomes" id="UP000179807"/>
    </source>
</evidence>
<evidence type="ECO:0000313" key="1">
    <source>
        <dbReference type="EMBL" id="OHT10686.1"/>
    </source>
</evidence>
<sequence length="581" mass="67574">MCQIIVPSSSNDKRVNIFQAIPIQIYFRQIFDIDSNCQIFSKKPSLHFIFVFVMSSPQDIPIAQHDIISNPAIRAHSHFQTLLYNLNEQNINGVFNYVIDQNLISENNIFDLIKSFFMCIVGRTNLIPYYIDLLKLLSQSCDIFGSIKTHLPFFLESFLKNPIIMELNNQSILSNLDIENAKSSYIKSYLQSKCQHYSHFQPELQKISVEIRKYIKEDDGSKLQEFFAHNDQINIDMMSFCNDWPTYSLMTSKPNLIQYAAQCGSIQCFKFLLMNHACLNQSVQCSHGMMNNRNLDSLHFAIGGQNLEIIRLVMQQGFELQESHLLVAVELHNIQLFDWIYENISSVTPNMLLQYCLKNFFLYGFKQIEGICWDLLIKWSCFAGFTSLSKVLLDMKPTNNDYLMYIPFSFACVSGDLVIVKQLYNEYSIRVFNPVLNHLRRYPLVDSIMHCNIHIIKYLLTLKPIRDLINYDCTGSFSYIQTPLIEAAKNNQTEIVKLLLEIPEININKHASDRMDNCFPFELIAHNGNMELVDLFLSRPDFTINEVEFKMLINENPGNYETTIDESIRNKITEFYFQQSS</sequence>
<dbReference type="SUPFAM" id="SSF48403">
    <property type="entry name" value="Ankyrin repeat"/>
    <property type="match status" value="1"/>
</dbReference>
<dbReference type="PANTHER" id="PTHR24159">
    <property type="match status" value="1"/>
</dbReference>
<accession>A0A1J4KLW7</accession>
<name>A0A1J4KLW7_9EUKA</name>
<dbReference type="Proteomes" id="UP000179807">
    <property type="component" value="Unassembled WGS sequence"/>
</dbReference>
<dbReference type="Pfam" id="PF12796">
    <property type="entry name" value="Ank_2"/>
    <property type="match status" value="1"/>
</dbReference>
<dbReference type="VEuPathDB" id="TrichDB:TRFO_04203"/>
<dbReference type="AlphaFoldDB" id="A0A1J4KLW7"/>
<dbReference type="RefSeq" id="XP_068363822.1">
    <property type="nucleotide sequence ID" value="XM_068491757.1"/>
</dbReference>
<protein>
    <submittedName>
        <fullName evidence="1">Uncharacterized protein</fullName>
    </submittedName>
</protein>
<proteinExistence type="predicted"/>
<keyword evidence="2" id="KW-1185">Reference proteome</keyword>
<organism evidence="1 2">
    <name type="scientific">Tritrichomonas foetus</name>
    <dbReference type="NCBI Taxonomy" id="1144522"/>
    <lineage>
        <taxon>Eukaryota</taxon>
        <taxon>Metamonada</taxon>
        <taxon>Parabasalia</taxon>
        <taxon>Tritrichomonadida</taxon>
        <taxon>Tritrichomonadidae</taxon>
        <taxon>Tritrichomonas</taxon>
    </lineage>
</organism>
<dbReference type="InterPro" id="IPR002110">
    <property type="entry name" value="Ankyrin_rpt"/>
</dbReference>
<comment type="caution">
    <text evidence="1">The sequence shown here is derived from an EMBL/GenBank/DDBJ whole genome shotgun (WGS) entry which is preliminary data.</text>
</comment>
<dbReference type="OrthoDB" id="341259at2759"/>
<dbReference type="EMBL" id="MLAK01000605">
    <property type="protein sequence ID" value="OHT10686.1"/>
    <property type="molecule type" value="Genomic_DNA"/>
</dbReference>
<dbReference type="InterPro" id="IPR036770">
    <property type="entry name" value="Ankyrin_rpt-contain_sf"/>
</dbReference>
<dbReference type="GeneID" id="94826461"/>